<evidence type="ECO:0000313" key="2">
    <source>
        <dbReference type="Proteomes" id="UP000054359"/>
    </source>
</evidence>
<proteinExistence type="predicted"/>
<keyword evidence="2" id="KW-1185">Reference proteome</keyword>
<evidence type="ECO:0000313" key="1">
    <source>
        <dbReference type="EMBL" id="KFM64295.1"/>
    </source>
</evidence>
<dbReference type="AlphaFoldDB" id="A0A087TGQ6"/>
<protein>
    <submittedName>
        <fullName evidence="1">Uncharacterized protein</fullName>
    </submittedName>
</protein>
<accession>A0A087TGQ6</accession>
<dbReference type="Proteomes" id="UP000054359">
    <property type="component" value="Unassembled WGS sequence"/>
</dbReference>
<feature type="non-terminal residue" evidence="1">
    <location>
        <position position="44"/>
    </location>
</feature>
<reference evidence="1 2" key="1">
    <citation type="submission" date="2013-11" db="EMBL/GenBank/DDBJ databases">
        <title>Genome sequencing of Stegodyphus mimosarum.</title>
        <authorList>
            <person name="Bechsgaard J."/>
        </authorList>
    </citation>
    <scope>NUCLEOTIDE SEQUENCE [LARGE SCALE GENOMIC DNA]</scope>
</reference>
<dbReference type="EMBL" id="KK115152">
    <property type="protein sequence ID" value="KFM64295.1"/>
    <property type="molecule type" value="Genomic_DNA"/>
</dbReference>
<sequence length="44" mass="4963">MILQIRSIKKDDLTADLALILVQHIPSNQLEIFHISAAHTMLPL</sequence>
<gene>
    <name evidence="1" type="ORF">X975_17280</name>
</gene>
<organism evidence="1 2">
    <name type="scientific">Stegodyphus mimosarum</name>
    <name type="common">African social velvet spider</name>
    <dbReference type="NCBI Taxonomy" id="407821"/>
    <lineage>
        <taxon>Eukaryota</taxon>
        <taxon>Metazoa</taxon>
        <taxon>Ecdysozoa</taxon>
        <taxon>Arthropoda</taxon>
        <taxon>Chelicerata</taxon>
        <taxon>Arachnida</taxon>
        <taxon>Araneae</taxon>
        <taxon>Araneomorphae</taxon>
        <taxon>Entelegynae</taxon>
        <taxon>Eresoidea</taxon>
        <taxon>Eresidae</taxon>
        <taxon>Stegodyphus</taxon>
    </lineage>
</organism>
<name>A0A087TGQ6_STEMI</name>